<feature type="region of interest" description="Disordered" evidence="1">
    <location>
        <begin position="30"/>
        <end position="54"/>
    </location>
</feature>
<proteinExistence type="predicted"/>
<dbReference type="Proteomes" id="UP000001932">
    <property type="component" value="Plasmid pSG1"/>
</dbReference>
<gene>
    <name evidence="2" type="ordered locus">SGP1_0025</name>
</gene>
<dbReference type="AlphaFoldDB" id="Q2NQ43"/>
<keyword evidence="2" id="KW-0614">Plasmid</keyword>
<dbReference type="KEGG" id="sgl:SGP1_0025"/>
<reference evidence="2 3" key="1">
    <citation type="journal article" date="2006" name="Genome Res.">
        <title>Massive genome erosion and functional adaptations provide insights into the symbiotic lifestyle of Sodalis glossinidius in the tsetse host.</title>
        <authorList>
            <person name="Toh H."/>
            <person name="Weiss B.L."/>
            <person name="Perkin S.A.H."/>
            <person name="Yamashita A."/>
            <person name="Oshima K."/>
            <person name="Hattori M."/>
            <person name="Aksoy S."/>
        </authorList>
    </citation>
    <scope>NUCLEOTIDE SEQUENCE [LARGE SCALE GENOMIC DNA]</scope>
    <source>
        <strain evidence="3">morsitans</strain>
    </source>
</reference>
<name>Q2NQ43_SODGM</name>
<accession>Q2NQ43</accession>
<geneLocation type="plasmid" evidence="2 3">
    <name>pSG1</name>
</geneLocation>
<keyword evidence="3" id="KW-1185">Reference proteome</keyword>
<organism evidence="2 3">
    <name type="scientific">Sodalis glossinidius (strain morsitans)</name>
    <dbReference type="NCBI Taxonomy" id="343509"/>
    <lineage>
        <taxon>Bacteria</taxon>
        <taxon>Pseudomonadati</taxon>
        <taxon>Pseudomonadota</taxon>
        <taxon>Gammaproteobacteria</taxon>
        <taxon>Enterobacterales</taxon>
        <taxon>Bruguierivoracaceae</taxon>
        <taxon>Sodalis</taxon>
    </lineage>
</organism>
<evidence type="ECO:0000313" key="3">
    <source>
        <dbReference type="Proteomes" id="UP000001932"/>
    </source>
</evidence>
<evidence type="ECO:0000313" key="2">
    <source>
        <dbReference type="EMBL" id="BAE75732.1"/>
    </source>
</evidence>
<protein>
    <submittedName>
        <fullName evidence="2">Uncharacterized protein</fullName>
    </submittedName>
</protein>
<dbReference type="EMBL" id="AP008233">
    <property type="protein sequence ID" value="BAE75732.1"/>
    <property type="molecule type" value="Genomic_DNA"/>
</dbReference>
<evidence type="ECO:0000256" key="1">
    <source>
        <dbReference type="SAM" id="MobiDB-lite"/>
    </source>
</evidence>
<sequence>MGVGGAASWPLQAGWRDGWMLEGWRQRVGATRSATAGPRGGRPEKTVIIDRQAL</sequence>
<dbReference type="HOGENOM" id="CLU_3048067_0_0_6"/>
<feature type="compositionally biased region" description="Basic and acidic residues" evidence="1">
    <location>
        <begin position="41"/>
        <end position="54"/>
    </location>
</feature>